<organism evidence="2 3">
    <name type="scientific">Acetobacter cerevisiae</name>
    <dbReference type="NCBI Taxonomy" id="178900"/>
    <lineage>
        <taxon>Bacteria</taxon>
        <taxon>Pseudomonadati</taxon>
        <taxon>Pseudomonadota</taxon>
        <taxon>Alphaproteobacteria</taxon>
        <taxon>Acetobacterales</taxon>
        <taxon>Acetobacteraceae</taxon>
        <taxon>Acetobacter</taxon>
    </lineage>
</organism>
<evidence type="ECO:0000313" key="3">
    <source>
        <dbReference type="Proteomes" id="UP000075473"/>
    </source>
</evidence>
<keyword evidence="1" id="KW-0812">Transmembrane</keyword>
<gene>
    <name evidence="2" type="ORF">AD928_08985</name>
</gene>
<reference evidence="2 3" key="1">
    <citation type="submission" date="2015-06" db="EMBL/GenBank/DDBJ databases">
        <title>Improved classification and identification of acetic acid bacteria using matrix-assisted laser desorption/ionization time-of-flight mass spectrometry; Gluconobacter nephelii and Gluconobacter uchimurae are later heterotypic synonyms of Gluconobacter japonicus and Gluconobacter oxydans, respectively.</title>
        <authorList>
            <person name="Li L."/>
            <person name="Cleenwerck I."/>
            <person name="De Vuyst L."/>
            <person name="Vandamme P."/>
        </authorList>
    </citation>
    <scope>NUCLEOTIDE SEQUENCE [LARGE SCALE GENOMIC DNA]</scope>
    <source>
        <strain evidence="2 3">LMG 1625</strain>
    </source>
</reference>
<comment type="caution">
    <text evidence="2">The sequence shown here is derived from an EMBL/GenBank/DDBJ whole genome shotgun (WGS) entry which is preliminary data.</text>
</comment>
<dbReference type="EMBL" id="LHZA01000148">
    <property type="protein sequence ID" value="KXU93302.1"/>
    <property type="molecule type" value="Genomic_DNA"/>
</dbReference>
<protein>
    <submittedName>
        <fullName evidence="2">Uncharacterized protein</fullName>
    </submittedName>
</protein>
<accession>A0A149Q7S0</accession>
<dbReference type="PATRIC" id="fig|178900.5.peg.2283"/>
<evidence type="ECO:0000313" key="2">
    <source>
        <dbReference type="EMBL" id="KXU93302.1"/>
    </source>
</evidence>
<evidence type="ECO:0000256" key="1">
    <source>
        <dbReference type="SAM" id="Phobius"/>
    </source>
</evidence>
<keyword evidence="1" id="KW-0472">Membrane</keyword>
<dbReference type="RefSeq" id="WP_062249932.1">
    <property type="nucleotide sequence ID" value="NZ_LHZA01000148.1"/>
</dbReference>
<name>A0A149Q7S0_9PROT</name>
<dbReference type="Proteomes" id="UP000075473">
    <property type="component" value="Unassembled WGS sequence"/>
</dbReference>
<feature type="transmembrane region" description="Helical" evidence="1">
    <location>
        <begin position="6"/>
        <end position="24"/>
    </location>
</feature>
<sequence length="87" mass="10011">MPQITSEWIFGALCVLIYAVYYAGKKIEKAIFDVQVEISCMDKNMRDIFYDRMTGNALENINSSIMDLQSKVENINNKIDPPFRSLP</sequence>
<proteinExistence type="predicted"/>
<keyword evidence="1" id="KW-1133">Transmembrane helix</keyword>
<dbReference type="AlphaFoldDB" id="A0A149Q7S0"/>